<gene>
    <name evidence="1" type="ORF">GCM10009547_00840</name>
</gene>
<dbReference type="Proteomes" id="UP001500957">
    <property type="component" value="Unassembled WGS sequence"/>
</dbReference>
<evidence type="ECO:0000313" key="1">
    <source>
        <dbReference type="EMBL" id="GAA0603137.1"/>
    </source>
</evidence>
<name>A0ABN1G399_9ACTN</name>
<protein>
    <submittedName>
        <fullName evidence="1">Uncharacterized protein</fullName>
    </submittedName>
</protein>
<comment type="caution">
    <text evidence="1">The sequence shown here is derived from an EMBL/GenBank/DDBJ whole genome shotgun (WGS) entry which is preliminary data.</text>
</comment>
<dbReference type="EMBL" id="BAAAHE010000001">
    <property type="protein sequence ID" value="GAA0603137.1"/>
    <property type="molecule type" value="Genomic_DNA"/>
</dbReference>
<keyword evidence="2" id="KW-1185">Reference proteome</keyword>
<organism evidence="1 2">
    <name type="scientific">Sporichthya brevicatena</name>
    <dbReference type="NCBI Taxonomy" id="171442"/>
    <lineage>
        <taxon>Bacteria</taxon>
        <taxon>Bacillati</taxon>
        <taxon>Actinomycetota</taxon>
        <taxon>Actinomycetes</taxon>
        <taxon>Sporichthyales</taxon>
        <taxon>Sporichthyaceae</taxon>
        <taxon>Sporichthya</taxon>
    </lineage>
</organism>
<evidence type="ECO:0000313" key="2">
    <source>
        <dbReference type="Proteomes" id="UP001500957"/>
    </source>
</evidence>
<proteinExistence type="predicted"/>
<accession>A0ABN1G399</accession>
<dbReference type="RefSeq" id="WP_344600417.1">
    <property type="nucleotide sequence ID" value="NZ_BAAAHE010000001.1"/>
</dbReference>
<reference evidence="1 2" key="1">
    <citation type="journal article" date="2019" name="Int. J. Syst. Evol. Microbiol.">
        <title>The Global Catalogue of Microorganisms (GCM) 10K type strain sequencing project: providing services to taxonomists for standard genome sequencing and annotation.</title>
        <authorList>
            <consortium name="The Broad Institute Genomics Platform"/>
            <consortium name="The Broad Institute Genome Sequencing Center for Infectious Disease"/>
            <person name="Wu L."/>
            <person name="Ma J."/>
        </authorList>
    </citation>
    <scope>NUCLEOTIDE SEQUENCE [LARGE SCALE GENOMIC DNA]</scope>
    <source>
        <strain evidence="1 2">JCM 10671</strain>
    </source>
</reference>
<sequence length="117" mass="12726">MGHWSILSSLDQMEGRTYVVPMPFREAISATGYALQAPGRVVVEWSPEGGYVARTIKHTPGWAFLLPILLPFVRRTKTAHLEFAEVEGGTAVTIHGAVDTKAAMRLRAITTVVPVPA</sequence>